<sequence>MNTTQSFPSVAKCAHRRYGSPVVAKSATGRGNPSNERRTSAPSPLSGVFLRPQQCSMVAVCGQASVWPVSFRTGISTLHTAATQSRGKDGSGSSTKGAVPMRHILTLNPSTASARNKAAAHRAMAIAALYADSSLATRLKRYNAAMAKARALEAQGGAL</sequence>
<reference evidence="2 3" key="1">
    <citation type="submission" date="2019-10" db="EMBL/GenBank/DDBJ databases">
        <title>Evaluation of single-gene subtyping targets for Pseudomonas.</title>
        <authorList>
            <person name="Reichler S.J."/>
            <person name="Orsi R.H."/>
            <person name="Wiedmann M."/>
            <person name="Martin N.H."/>
            <person name="Murphy S.I."/>
        </authorList>
    </citation>
    <scope>NUCLEOTIDE SEQUENCE [LARGE SCALE GENOMIC DNA]</scope>
    <source>
        <strain evidence="2 3">FSL R10-3254</strain>
    </source>
</reference>
<name>A0A7X1XDB9_9PSED</name>
<evidence type="ECO:0000313" key="3">
    <source>
        <dbReference type="Proteomes" id="UP000489190"/>
    </source>
</evidence>
<protein>
    <submittedName>
        <fullName evidence="2">Uncharacterized protein</fullName>
    </submittedName>
</protein>
<feature type="region of interest" description="Disordered" evidence="1">
    <location>
        <begin position="21"/>
        <end position="45"/>
    </location>
</feature>
<organism evidence="2 3">
    <name type="scientific">Pseudomonas helleri</name>
    <dbReference type="NCBI Taxonomy" id="1608996"/>
    <lineage>
        <taxon>Bacteria</taxon>
        <taxon>Pseudomonadati</taxon>
        <taxon>Pseudomonadota</taxon>
        <taxon>Gammaproteobacteria</taxon>
        <taxon>Pseudomonadales</taxon>
        <taxon>Pseudomonadaceae</taxon>
        <taxon>Pseudomonas</taxon>
    </lineage>
</organism>
<accession>A0A7X1XDB9</accession>
<dbReference type="Pfam" id="PF10554">
    <property type="entry name" value="Phage_ASH"/>
    <property type="match status" value="1"/>
</dbReference>
<evidence type="ECO:0000313" key="2">
    <source>
        <dbReference type="EMBL" id="MQT89475.1"/>
    </source>
</evidence>
<gene>
    <name evidence="2" type="ORF">GHO39_10070</name>
</gene>
<dbReference type="InterPro" id="IPR018880">
    <property type="entry name" value="Phage_P4_Ash"/>
</dbReference>
<proteinExistence type="predicted"/>
<evidence type="ECO:0000256" key="1">
    <source>
        <dbReference type="SAM" id="MobiDB-lite"/>
    </source>
</evidence>
<dbReference type="AlphaFoldDB" id="A0A7X1XDB9"/>
<dbReference type="Proteomes" id="UP000489190">
    <property type="component" value="Unassembled WGS sequence"/>
</dbReference>
<dbReference type="EMBL" id="WIWI01000023">
    <property type="protein sequence ID" value="MQT89475.1"/>
    <property type="molecule type" value="Genomic_DNA"/>
</dbReference>
<comment type="caution">
    <text evidence="2">The sequence shown here is derived from an EMBL/GenBank/DDBJ whole genome shotgun (WGS) entry which is preliminary data.</text>
</comment>